<dbReference type="PROSITE" id="PS00812">
    <property type="entry name" value="GLYCOSYL_HYDROL_F8"/>
    <property type="match status" value="1"/>
</dbReference>
<dbReference type="RefSeq" id="WP_211975556.1">
    <property type="nucleotide sequence ID" value="NZ_CBFHAM010000008.1"/>
</dbReference>
<evidence type="ECO:0000259" key="11">
    <source>
        <dbReference type="PROSITE" id="PS50022"/>
    </source>
</evidence>
<dbReference type="PRINTS" id="PR00735">
    <property type="entry name" value="GLHYDRLASE8"/>
</dbReference>
<feature type="chain" id="PRO_5047526994" description="Glucanase" evidence="10">
    <location>
        <begin position="23"/>
        <end position="641"/>
    </location>
</feature>
<evidence type="ECO:0000256" key="1">
    <source>
        <dbReference type="ARBA" id="ARBA00000966"/>
    </source>
</evidence>
<dbReference type="Proteomes" id="UP000676386">
    <property type="component" value="Unassembled WGS sequence"/>
</dbReference>
<dbReference type="InterPro" id="IPR002037">
    <property type="entry name" value="Glyco_hydro_8"/>
</dbReference>
<dbReference type="InterPro" id="IPR000421">
    <property type="entry name" value="FA58C"/>
</dbReference>
<evidence type="ECO:0000313" key="12">
    <source>
        <dbReference type="EMBL" id="MBS0030416.1"/>
    </source>
</evidence>
<name>A0ABS5J5D6_9BACT</name>
<keyword evidence="5" id="KW-0136">Cellulose degradation</keyword>
<feature type="signal peptide" evidence="10">
    <location>
        <begin position="1"/>
        <end position="22"/>
    </location>
</feature>
<dbReference type="SUPFAM" id="SSF49785">
    <property type="entry name" value="Galactose-binding domain-like"/>
    <property type="match status" value="1"/>
</dbReference>
<dbReference type="EMBL" id="JAGTXB010000014">
    <property type="protein sequence ID" value="MBS0030416.1"/>
    <property type="molecule type" value="Genomic_DNA"/>
</dbReference>
<protein>
    <recommendedName>
        <fullName evidence="9">Glucanase</fullName>
        <ecNumber evidence="9">3.2.1.-</ecNumber>
    </recommendedName>
</protein>
<comment type="caution">
    <text evidence="12">The sequence shown here is derived from an EMBL/GenBank/DDBJ whole genome shotgun (WGS) entry which is preliminary data.</text>
</comment>
<dbReference type="Gene3D" id="2.60.120.260">
    <property type="entry name" value="Galactose-binding domain-like"/>
    <property type="match status" value="1"/>
</dbReference>
<keyword evidence="7 9" id="KW-0624">Polysaccharide degradation</keyword>
<keyword evidence="13" id="KW-1185">Reference proteome</keyword>
<proteinExistence type="inferred from homology"/>
<evidence type="ECO:0000256" key="9">
    <source>
        <dbReference type="RuleBase" id="RU361167"/>
    </source>
</evidence>
<keyword evidence="7 9" id="KW-0119">Carbohydrate metabolism</keyword>
<dbReference type="InterPro" id="IPR019834">
    <property type="entry name" value="Glyco_hydro_8_CS"/>
</dbReference>
<evidence type="ECO:0000256" key="6">
    <source>
        <dbReference type="ARBA" id="ARBA00023295"/>
    </source>
</evidence>
<keyword evidence="3 10" id="KW-0732">Signal</keyword>
<comment type="similarity">
    <text evidence="2 9">Belongs to the glycosyl hydrolase 8 (cellulase D) family.</text>
</comment>
<evidence type="ECO:0000256" key="3">
    <source>
        <dbReference type="ARBA" id="ARBA00022729"/>
    </source>
</evidence>
<dbReference type="InterPro" id="IPR026444">
    <property type="entry name" value="Secre_tail"/>
</dbReference>
<dbReference type="EC" id="3.2.1.-" evidence="9"/>
<keyword evidence="6 9" id="KW-0326">Glycosidase</keyword>
<dbReference type="PROSITE" id="PS50022">
    <property type="entry name" value="FA58C_3"/>
    <property type="match status" value="1"/>
</dbReference>
<dbReference type="Gene3D" id="1.50.10.10">
    <property type="match status" value="1"/>
</dbReference>
<dbReference type="Pfam" id="PF01270">
    <property type="entry name" value="Glyco_hydro_8"/>
    <property type="match status" value="1"/>
</dbReference>
<evidence type="ECO:0000313" key="13">
    <source>
        <dbReference type="Proteomes" id="UP000676386"/>
    </source>
</evidence>
<reference evidence="12 13" key="1">
    <citation type="submission" date="2021-04" db="EMBL/GenBank/DDBJ databases">
        <title>Chitinophaga sp. nov., isolated from the rhizosphere soil.</title>
        <authorList>
            <person name="He S."/>
        </authorList>
    </citation>
    <scope>NUCLEOTIDE SEQUENCE [LARGE SCALE GENOMIC DNA]</scope>
    <source>
        <strain evidence="12 13">2R12</strain>
    </source>
</reference>
<dbReference type="InterPro" id="IPR012341">
    <property type="entry name" value="6hp_glycosidase-like_sf"/>
</dbReference>
<sequence length="641" mass="69112">MTKLCTVIAAGLLCLGGMPVHAQNKPYPQALSYPNCIKPNNVTQAAMNSSVSSYYDYWKGKYLKNNLSSLPGGYYVKGEITGDADGYTPLGSSEGQGYGMVITVLMAGYDPNARTIYDGLFKTARAYRSSANNNLMGWVVADNAGAQGHFDSATDGDIDIAYSLILAHYQWGSGGTINYLNEAKKMITNGLKVSNVTTNNRLNLGDWDEKSALNTRPSDWMLSHLRAFYQETNDAAWLNVINNLYSVYTQFSNAYSPGTGLISDFVVKNPPEPAPMNYLDEFPETNEYNYNACRVPLRIVMDYAFYGSSNALTISNKLVTWVKQKTGGNPASIVDGYKLNGSNSGSGAEAVFIAPFVAASVTGSGNQAFLNSGWTYMKSAKSGYYNDSYNLLCQLFISGNWWKPEGTTTPPACVPATASSDDGNVAANVLDNNLGTRWSASGDGQWIQLCLANSTSVTGVDIAFYNGNTRRAKFDIQLSSDANSWTTAAANLQSSGTSTALETFSITPATAKYVRILGHGNNVNAWNSYTEVKVKTASPLAKTAAIAVVKEEPKEVRPLVIKVYPNPVQQTATITFTLKEAGFTNLDVYDASGKRVSQLINGQLPAGVQKTTLHAGTIPGGVYILKLVHKGTTVTTKLVKE</sequence>
<gene>
    <name evidence="12" type="ORF">KE626_24025</name>
</gene>
<keyword evidence="4 9" id="KW-0378">Hydrolase</keyword>
<evidence type="ECO:0000256" key="2">
    <source>
        <dbReference type="ARBA" id="ARBA00009209"/>
    </source>
</evidence>
<evidence type="ECO:0000256" key="7">
    <source>
        <dbReference type="ARBA" id="ARBA00023326"/>
    </source>
</evidence>
<dbReference type="InterPro" id="IPR008979">
    <property type="entry name" value="Galactose-bd-like_sf"/>
</dbReference>
<evidence type="ECO:0000256" key="10">
    <source>
        <dbReference type="SAM" id="SignalP"/>
    </source>
</evidence>
<dbReference type="Pfam" id="PF00754">
    <property type="entry name" value="F5_F8_type_C"/>
    <property type="match status" value="1"/>
</dbReference>
<evidence type="ECO:0000256" key="8">
    <source>
        <dbReference type="PROSITE-ProRule" id="PRU10058"/>
    </source>
</evidence>
<evidence type="ECO:0000256" key="5">
    <source>
        <dbReference type="ARBA" id="ARBA00023001"/>
    </source>
</evidence>
<comment type="catalytic activity">
    <reaction evidence="1">
        <text>Endohydrolysis of (1-&gt;4)-beta-D-glucosidic linkages in cellulose, lichenin and cereal beta-D-glucans.</text>
        <dbReference type="EC" id="3.2.1.4"/>
    </reaction>
</comment>
<dbReference type="Pfam" id="PF18962">
    <property type="entry name" value="Por_Secre_tail"/>
    <property type="match status" value="1"/>
</dbReference>
<feature type="domain" description="F5/8 type C" evidence="11">
    <location>
        <begin position="396"/>
        <end position="539"/>
    </location>
</feature>
<evidence type="ECO:0000256" key="4">
    <source>
        <dbReference type="ARBA" id="ARBA00022801"/>
    </source>
</evidence>
<accession>A0ABS5J5D6</accession>
<organism evidence="12 13">
    <name type="scientific">Chitinophaga hostae</name>
    <dbReference type="NCBI Taxonomy" id="2831022"/>
    <lineage>
        <taxon>Bacteria</taxon>
        <taxon>Pseudomonadati</taxon>
        <taxon>Bacteroidota</taxon>
        <taxon>Chitinophagia</taxon>
        <taxon>Chitinophagales</taxon>
        <taxon>Chitinophagaceae</taxon>
        <taxon>Chitinophaga</taxon>
    </lineage>
</organism>
<dbReference type="NCBIfam" id="TIGR04183">
    <property type="entry name" value="Por_Secre_tail"/>
    <property type="match status" value="1"/>
</dbReference>
<dbReference type="InterPro" id="IPR008928">
    <property type="entry name" value="6-hairpin_glycosidase_sf"/>
</dbReference>
<dbReference type="SUPFAM" id="SSF48208">
    <property type="entry name" value="Six-hairpin glycosidases"/>
    <property type="match status" value="1"/>
</dbReference>
<feature type="active site" description="Nucleophile" evidence="8">
    <location>
        <position position="155"/>
    </location>
</feature>